<dbReference type="RefSeq" id="XP_041167039.1">
    <property type="nucleotide sequence ID" value="XM_041310274.1"/>
</dbReference>
<dbReference type="Proteomes" id="UP000719766">
    <property type="component" value="Unassembled WGS sequence"/>
</dbReference>
<dbReference type="Gene3D" id="3.30.160.60">
    <property type="entry name" value="Classic Zinc Finger"/>
    <property type="match status" value="3"/>
</dbReference>
<dbReference type="PANTHER" id="PTHR23235:SF176">
    <property type="entry name" value="C2H2-TYPE DOMAIN-CONTAINING PROTEIN"/>
    <property type="match status" value="1"/>
</dbReference>
<name>A0A9P7J760_9AGAM</name>
<evidence type="ECO:0000256" key="5">
    <source>
        <dbReference type="PROSITE-ProRule" id="PRU00042"/>
    </source>
</evidence>
<dbReference type="Pfam" id="PF00096">
    <property type="entry name" value="zf-C2H2"/>
    <property type="match status" value="3"/>
</dbReference>
<gene>
    <name evidence="7" type="ORF">HD556DRAFT_323771</name>
</gene>
<dbReference type="GO" id="GO:0000981">
    <property type="term" value="F:DNA-binding transcription factor activity, RNA polymerase II-specific"/>
    <property type="evidence" value="ECO:0007669"/>
    <property type="project" value="TreeGrafter"/>
</dbReference>
<evidence type="ECO:0000313" key="7">
    <source>
        <dbReference type="EMBL" id="KAG1806568.1"/>
    </source>
</evidence>
<evidence type="ECO:0000256" key="3">
    <source>
        <dbReference type="ARBA" id="ARBA00022771"/>
    </source>
</evidence>
<dbReference type="PANTHER" id="PTHR23235">
    <property type="entry name" value="KRUEPPEL-LIKE TRANSCRIPTION FACTOR"/>
    <property type="match status" value="1"/>
</dbReference>
<feature type="domain" description="C2H2-type" evidence="6">
    <location>
        <begin position="4"/>
        <end position="31"/>
    </location>
</feature>
<keyword evidence="3 5" id="KW-0863">Zinc-finger</keyword>
<dbReference type="PROSITE" id="PS00028">
    <property type="entry name" value="ZINC_FINGER_C2H2_1"/>
    <property type="match status" value="4"/>
</dbReference>
<proteinExistence type="predicted"/>
<feature type="domain" description="C2H2-type" evidence="6">
    <location>
        <begin position="32"/>
        <end position="59"/>
    </location>
</feature>
<dbReference type="OrthoDB" id="654211at2759"/>
<keyword evidence="8" id="KW-1185">Reference proteome</keyword>
<evidence type="ECO:0000256" key="2">
    <source>
        <dbReference type="ARBA" id="ARBA00022737"/>
    </source>
</evidence>
<dbReference type="InterPro" id="IPR013087">
    <property type="entry name" value="Znf_C2H2_type"/>
</dbReference>
<keyword evidence="1" id="KW-0479">Metal-binding</keyword>
<sequence>MPTWPCPSCHKSFSRKGDLTRHQQLHTGIKPHACPSCKKRFAQRSGLNTHINTHTKAKPYVCGIGTCMKAFSDPSSCTRHRKETHRREGAYKCTIPECGTRIKRRSAFVAHMKKHGVNPCKLDLDAIASSANKNTSQQANFHFLPPQVADAPYCPPSETSLPDVTEDNLAHWAPPALMLTNDYQISVPEYDGASGVADGMYDYSWPSEFGTGPSNSSLMPPPSVSTCPPTHVDDFIFDAGYNGYLQPNDAFSRLPSPYASASPSLPPLLDGFVDCFGSRMRSMSSSPATSSNSALDDQLDYALLSCDVPKPYLLFNTV</sequence>
<dbReference type="GeneID" id="64604038"/>
<protein>
    <recommendedName>
        <fullName evidence="6">C2H2-type domain-containing protein</fullName>
    </recommendedName>
</protein>
<evidence type="ECO:0000313" key="8">
    <source>
        <dbReference type="Proteomes" id="UP000719766"/>
    </source>
</evidence>
<dbReference type="FunFam" id="3.30.160.60:FF:000100">
    <property type="entry name" value="Zinc finger 45-like"/>
    <property type="match status" value="1"/>
</dbReference>
<comment type="caution">
    <text evidence="7">The sequence shown here is derived from an EMBL/GenBank/DDBJ whole genome shotgun (WGS) entry which is preliminary data.</text>
</comment>
<dbReference type="SMART" id="SM00355">
    <property type="entry name" value="ZnF_C2H2"/>
    <property type="match status" value="4"/>
</dbReference>
<feature type="domain" description="C2H2-type" evidence="6">
    <location>
        <begin position="91"/>
        <end position="115"/>
    </location>
</feature>
<keyword evidence="2" id="KW-0677">Repeat</keyword>
<keyword evidence="4" id="KW-0862">Zinc</keyword>
<dbReference type="AlphaFoldDB" id="A0A9P7J760"/>
<evidence type="ECO:0000259" key="6">
    <source>
        <dbReference type="PROSITE" id="PS50157"/>
    </source>
</evidence>
<evidence type="ECO:0000256" key="1">
    <source>
        <dbReference type="ARBA" id="ARBA00022723"/>
    </source>
</evidence>
<dbReference type="GO" id="GO:0000978">
    <property type="term" value="F:RNA polymerase II cis-regulatory region sequence-specific DNA binding"/>
    <property type="evidence" value="ECO:0007669"/>
    <property type="project" value="TreeGrafter"/>
</dbReference>
<dbReference type="InterPro" id="IPR036236">
    <property type="entry name" value="Znf_C2H2_sf"/>
</dbReference>
<dbReference type="SUPFAM" id="SSF57667">
    <property type="entry name" value="beta-beta-alpha zinc fingers"/>
    <property type="match status" value="2"/>
</dbReference>
<accession>A0A9P7J760</accession>
<evidence type="ECO:0000256" key="4">
    <source>
        <dbReference type="ARBA" id="ARBA00022833"/>
    </source>
</evidence>
<reference evidence="7" key="1">
    <citation type="journal article" date="2020" name="New Phytol.">
        <title>Comparative genomics reveals dynamic genome evolution in host specialist ectomycorrhizal fungi.</title>
        <authorList>
            <person name="Lofgren L.A."/>
            <person name="Nguyen N.H."/>
            <person name="Vilgalys R."/>
            <person name="Ruytinx J."/>
            <person name="Liao H.L."/>
            <person name="Branco S."/>
            <person name="Kuo A."/>
            <person name="LaButti K."/>
            <person name="Lipzen A."/>
            <person name="Andreopoulos W."/>
            <person name="Pangilinan J."/>
            <person name="Riley R."/>
            <person name="Hundley H."/>
            <person name="Na H."/>
            <person name="Barry K."/>
            <person name="Grigoriev I.V."/>
            <person name="Stajich J.E."/>
            <person name="Kennedy P.G."/>
        </authorList>
    </citation>
    <scope>NUCLEOTIDE SEQUENCE</scope>
    <source>
        <strain evidence="7">S12</strain>
    </source>
</reference>
<organism evidence="7 8">
    <name type="scientific">Suillus plorans</name>
    <dbReference type="NCBI Taxonomy" id="116603"/>
    <lineage>
        <taxon>Eukaryota</taxon>
        <taxon>Fungi</taxon>
        <taxon>Dikarya</taxon>
        <taxon>Basidiomycota</taxon>
        <taxon>Agaricomycotina</taxon>
        <taxon>Agaricomycetes</taxon>
        <taxon>Agaricomycetidae</taxon>
        <taxon>Boletales</taxon>
        <taxon>Suillineae</taxon>
        <taxon>Suillaceae</taxon>
        <taxon>Suillus</taxon>
    </lineage>
</organism>
<dbReference type="PROSITE" id="PS50157">
    <property type="entry name" value="ZINC_FINGER_C2H2_2"/>
    <property type="match status" value="4"/>
</dbReference>
<dbReference type="GO" id="GO:0008270">
    <property type="term" value="F:zinc ion binding"/>
    <property type="evidence" value="ECO:0007669"/>
    <property type="project" value="UniProtKB-KW"/>
</dbReference>
<feature type="domain" description="C2H2-type" evidence="6">
    <location>
        <begin position="60"/>
        <end position="90"/>
    </location>
</feature>
<dbReference type="EMBL" id="JABBWE010000002">
    <property type="protein sequence ID" value="KAG1806568.1"/>
    <property type="molecule type" value="Genomic_DNA"/>
</dbReference>
<dbReference type="FunFam" id="3.30.160.60:FF:000038">
    <property type="entry name" value="Zinc finger protein 624"/>
    <property type="match status" value="1"/>
</dbReference>